<accession>M4CK95</accession>
<name>M4CK95_BRACM</name>
<dbReference type="eggNOG" id="KOG2168">
    <property type="taxonomic scope" value="Eukaryota"/>
</dbReference>
<organism evidence="1 2">
    <name type="scientific">Brassica campestris</name>
    <name type="common">Field mustard</name>
    <dbReference type="NCBI Taxonomy" id="3711"/>
    <lineage>
        <taxon>Eukaryota</taxon>
        <taxon>Viridiplantae</taxon>
        <taxon>Streptophyta</taxon>
        <taxon>Embryophyta</taxon>
        <taxon>Tracheophyta</taxon>
        <taxon>Spermatophyta</taxon>
        <taxon>Magnoliopsida</taxon>
        <taxon>eudicotyledons</taxon>
        <taxon>Gunneridae</taxon>
        <taxon>Pentapetalae</taxon>
        <taxon>rosids</taxon>
        <taxon>malvids</taxon>
        <taxon>Brassicales</taxon>
        <taxon>Brassicaceae</taxon>
        <taxon>Brassiceae</taxon>
        <taxon>Brassica</taxon>
    </lineage>
</organism>
<dbReference type="Proteomes" id="UP000011750">
    <property type="component" value="Chromosome A05"/>
</dbReference>
<dbReference type="HOGENOM" id="CLU_2161981_0_0_1"/>
<sequence>MMDANAEAFSMIRQYGSMFLHHGDLQVTVDYICTSCCYCRWRTNSLVLKKWHGSTEAEKLEWVVCTFGLGEEVLVKVSFGCPYDEKSKRSKPAAVTVQSIEWSHNQSNWYS</sequence>
<dbReference type="EnsemblPlants" id="Bra004629.1">
    <property type="protein sequence ID" value="Bra004629.1-P"/>
    <property type="gene ID" value="Bra004629"/>
</dbReference>
<dbReference type="InParanoid" id="M4CK95"/>
<evidence type="ECO:0000313" key="2">
    <source>
        <dbReference type="Proteomes" id="UP000011750"/>
    </source>
</evidence>
<dbReference type="STRING" id="51351.M4CK95"/>
<reference evidence="1 2" key="1">
    <citation type="journal article" date="2011" name="Nat. Genet.">
        <title>The genome of the mesopolyploid crop species Brassica rapa.</title>
        <authorList>
            <consortium name="Brassica rapa Genome Sequencing Project Consortium"/>
            <person name="Wang X."/>
            <person name="Wang H."/>
            <person name="Wang J."/>
            <person name="Sun R."/>
            <person name="Wu J."/>
            <person name="Liu S."/>
            <person name="Bai Y."/>
            <person name="Mun J.H."/>
            <person name="Bancroft I."/>
            <person name="Cheng F."/>
            <person name="Huang S."/>
            <person name="Li X."/>
            <person name="Hua W."/>
            <person name="Wang J."/>
            <person name="Wang X."/>
            <person name="Freeling M."/>
            <person name="Pires J.C."/>
            <person name="Paterson A.H."/>
            <person name="Chalhoub B."/>
            <person name="Wang B."/>
            <person name="Hayward A."/>
            <person name="Sharpe A.G."/>
            <person name="Park B.S."/>
            <person name="Weisshaar B."/>
            <person name="Liu B."/>
            <person name="Li B."/>
            <person name="Liu B."/>
            <person name="Tong C."/>
            <person name="Song C."/>
            <person name="Duran C."/>
            <person name="Peng C."/>
            <person name="Geng C."/>
            <person name="Koh C."/>
            <person name="Lin C."/>
            <person name="Edwards D."/>
            <person name="Mu D."/>
            <person name="Shen D."/>
            <person name="Soumpourou E."/>
            <person name="Li F."/>
            <person name="Fraser F."/>
            <person name="Conant G."/>
            <person name="Lassalle G."/>
            <person name="King G.J."/>
            <person name="Bonnema G."/>
            <person name="Tang H."/>
            <person name="Wang H."/>
            <person name="Belcram H."/>
            <person name="Zhou H."/>
            <person name="Hirakawa H."/>
            <person name="Abe H."/>
            <person name="Guo H."/>
            <person name="Wang H."/>
            <person name="Jin H."/>
            <person name="Parkin I.A."/>
            <person name="Batley J."/>
            <person name="Kim J.S."/>
            <person name="Just J."/>
            <person name="Li J."/>
            <person name="Xu J."/>
            <person name="Deng J."/>
            <person name="Kim J.A."/>
            <person name="Li J."/>
            <person name="Yu J."/>
            <person name="Meng J."/>
            <person name="Wang J."/>
            <person name="Min J."/>
            <person name="Poulain J."/>
            <person name="Wang J."/>
            <person name="Hatakeyama K."/>
            <person name="Wu K."/>
            <person name="Wang L."/>
            <person name="Fang L."/>
            <person name="Trick M."/>
            <person name="Links M.G."/>
            <person name="Zhao M."/>
            <person name="Jin M."/>
            <person name="Ramchiary N."/>
            <person name="Drou N."/>
            <person name="Berkman P.J."/>
            <person name="Cai Q."/>
            <person name="Huang Q."/>
            <person name="Li R."/>
            <person name="Tabata S."/>
            <person name="Cheng S."/>
            <person name="Zhang S."/>
            <person name="Zhang S."/>
            <person name="Huang S."/>
            <person name="Sato S."/>
            <person name="Sun S."/>
            <person name="Kwon S.J."/>
            <person name="Choi S.R."/>
            <person name="Lee T.H."/>
            <person name="Fan W."/>
            <person name="Zhao X."/>
            <person name="Tan X."/>
            <person name="Xu X."/>
            <person name="Wang Y."/>
            <person name="Qiu Y."/>
            <person name="Yin Y."/>
            <person name="Li Y."/>
            <person name="Du Y."/>
            <person name="Liao Y."/>
            <person name="Lim Y."/>
            <person name="Narusaka Y."/>
            <person name="Wang Y."/>
            <person name="Wang Z."/>
            <person name="Li Z."/>
            <person name="Wang Z."/>
            <person name="Xiong Z."/>
            <person name="Zhang Z."/>
        </authorList>
    </citation>
    <scope>NUCLEOTIDE SEQUENCE [LARGE SCALE GENOMIC DNA]</scope>
    <source>
        <strain evidence="1 2">cv. Chiifu-401-42</strain>
    </source>
</reference>
<keyword evidence="2" id="KW-1185">Reference proteome</keyword>
<protein>
    <submittedName>
        <fullName evidence="1">Uncharacterized protein</fullName>
    </submittedName>
</protein>
<proteinExistence type="predicted"/>
<evidence type="ECO:0000313" key="1">
    <source>
        <dbReference type="EnsemblPlants" id="Bra004629.1-P"/>
    </source>
</evidence>
<dbReference type="AlphaFoldDB" id="M4CK95"/>
<dbReference type="Gramene" id="Bra004629.1">
    <property type="protein sequence ID" value="Bra004629.1-P"/>
    <property type="gene ID" value="Bra004629"/>
</dbReference>
<reference evidence="1 2" key="2">
    <citation type="journal article" date="2018" name="Hortic Res">
        <title>Improved Brassica rapa reference genome by single-molecule sequencing and chromosome conformation capture technologies.</title>
        <authorList>
            <person name="Zhang L."/>
            <person name="Cai X."/>
            <person name="Wu J."/>
            <person name="Liu M."/>
            <person name="Grob S."/>
            <person name="Cheng F."/>
            <person name="Liang J."/>
            <person name="Cai C."/>
            <person name="Liu Z."/>
            <person name="Liu B."/>
            <person name="Wang F."/>
            <person name="Li S."/>
            <person name="Liu F."/>
            <person name="Li X."/>
            <person name="Cheng L."/>
            <person name="Yang W."/>
            <person name="Li M.H."/>
            <person name="Grossniklaus U."/>
            <person name="Zheng H."/>
            <person name="Wang X."/>
        </authorList>
    </citation>
    <scope>NUCLEOTIDE SEQUENCE [LARGE SCALE GENOMIC DNA]</scope>
    <source>
        <strain evidence="1 2">cv. Chiifu-401-42</strain>
    </source>
</reference>
<reference evidence="1" key="3">
    <citation type="submission" date="2023-03" db="UniProtKB">
        <authorList>
            <consortium name="EnsemblPlants"/>
        </authorList>
    </citation>
    <scope>IDENTIFICATION</scope>
    <source>
        <strain evidence="1">cv. Chiifu-401-42</strain>
    </source>
</reference>